<evidence type="ECO:0000256" key="1">
    <source>
        <dbReference type="ARBA" id="ARBA00004496"/>
    </source>
</evidence>
<dbReference type="NCBIfam" id="TIGR03544">
    <property type="entry name" value="DivI1A_domain"/>
    <property type="match status" value="1"/>
</dbReference>
<dbReference type="OrthoDB" id="389699at2"/>
<dbReference type="GO" id="GO:0008360">
    <property type="term" value="P:regulation of cell shape"/>
    <property type="evidence" value="ECO:0007669"/>
    <property type="project" value="UniProtKB-KW"/>
</dbReference>
<name>A0A288QAQ2_9LACO</name>
<proteinExistence type="predicted"/>
<dbReference type="GO" id="GO:0005737">
    <property type="term" value="C:cytoplasm"/>
    <property type="evidence" value="ECO:0007669"/>
    <property type="project" value="UniProtKB-SubCell"/>
</dbReference>
<dbReference type="RefSeq" id="WP_070229857.1">
    <property type="nucleotide sequence ID" value="NZ_BJYO01000002.1"/>
</dbReference>
<dbReference type="InterPro" id="IPR019933">
    <property type="entry name" value="DivIVA_domain"/>
</dbReference>
<comment type="subcellular location">
    <subcellularLocation>
        <location evidence="1">Cytoplasm</location>
    </subcellularLocation>
</comment>
<dbReference type="InterPro" id="IPR011229">
    <property type="entry name" value="Cell_cycle_GpsB"/>
</dbReference>
<dbReference type="GeneID" id="94545780"/>
<dbReference type="NCBIfam" id="NF010725">
    <property type="entry name" value="PRK14127.1"/>
    <property type="match status" value="1"/>
</dbReference>
<dbReference type="EMBL" id="QRAS01000001">
    <property type="protein sequence ID" value="RDL11786.1"/>
    <property type="molecule type" value="Genomic_DNA"/>
</dbReference>
<evidence type="ECO:0000313" key="8">
    <source>
        <dbReference type="Proteomes" id="UP000254912"/>
    </source>
</evidence>
<dbReference type="KEGG" id="wso:WSWS_00575"/>
<dbReference type="PANTHER" id="PTHR35794">
    <property type="entry name" value="CELL DIVISION PROTEIN DIVIVA"/>
    <property type="match status" value="1"/>
</dbReference>
<organism evidence="7 8">
    <name type="scientific">Weissella soli</name>
    <dbReference type="NCBI Taxonomy" id="155866"/>
    <lineage>
        <taxon>Bacteria</taxon>
        <taxon>Bacillati</taxon>
        <taxon>Bacillota</taxon>
        <taxon>Bacilli</taxon>
        <taxon>Lactobacillales</taxon>
        <taxon>Lactobacillaceae</taxon>
        <taxon>Weissella</taxon>
    </lineage>
</organism>
<keyword evidence="8" id="KW-1185">Reference proteome</keyword>
<dbReference type="InterPro" id="IPR007793">
    <property type="entry name" value="DivIVA_fam"/>
</dbReference>
<evidence type="ECO:0000256" key="2">
    <source>
        <dbReference type="ARBA" id="ARBA00022490"/>
    </source>
</evidence>
<keyword evidence="6" id="KW-0131">Cell cycle</keyword>
<accession>A0A288QAQ2</accession>
<evidence type="ECO:0000256" key="5">
    <source>
        <dbReference type="ARBA" id="ARBA00023054"/>
    </source>
</evidence>
<keyword evidence="3" id="KW-0132">Cell division</keyword>
<dbReference type="PIRSF" id="PIRSF029938">
    <property type="entry name" value="UCP029938"/>
    <property type="match status" value="1"/>
</dbReference>
<evidence type="ECO:0000256" key="3">
    <source>
        <dbReference type="ARBA" id="ARBA00022618"/>
    </source>
</evidence>
<dbReference type="PANTHER" id="PTHR35794:SF1">
    <property type="entry name" value="CELL CYCLE PROTEIN GPSB"/>
    <property type="match status" value="1"/>
</dbReference>
<keyword evidence="5" id="KW-0175">Coiled coil</keyword>
<evidence type="ECO:0000313" key="7">
    <source>
        <dbReference type="EMBL" id="RDL11786.1"/>
    </source>
</evidence>
<comment type="caution">
    <text evidence="7">The sequence shown here is derived from an EMBL/GenBank/DDBJ whole genome shotgun (WGS) entry which is preliminary data.</text>
</comment>
<dbReference type="Pfam" id="PF05103">
    <property type="entry name" value="DivIVA"/>
    <property type="match status" value="1"/>
</dbReference>
<dbReference type="GO" id="GO:0051301">
    <property type="term" value="P:cell division"/>
    <property type="evidence" value="ECO:0007669"/>
    <property type="project" value="UniProtKB-KW"/>
</dbReference>
<sequence>MENVMHTRDEIFNKDFKNGMRGYDRADVDSFLDEIMSDYMAYDSNIQELQNKIKVLQDQVDEYKKQLSSTSVASAKPAAPMTNTNMDILKRLSNLERRVFGTSTETPTVVAMEKDASSVE</sequence>
<keyword evidence="2" id="KW-0963">Cytoplasm</keyword>
<dbReference type="AlphaFoldDB" id="A0A288QAQ2"/>
<protein>
    <submittedName>
        <fullName evidence="7">DivIVA domain-containing protein</fullName>
    </submittedName>
</protein>
<reference evidence="7 8" key="1">
    <citation type="submission" date="2018-07" db="EMBL/GenBank/DDBJ databases">
        <title>Genomic Encyclopedia of Type Strains, Phase III (KMG-III): the genomes of soil and plant-associated and newly described type strains.</title>
        <authorList>
            <person name="Whitman W."/>
        </authorList>
    </citation>
    <scope>NUCLEOTIDE SEQUENCE [LARGE SCALE GENOMIC DNA]</scope>
    <source>
        <strain evidence="7 8">CECT 7031</strain>
    </source>
</reference>
<evidence type="ECO:0000256" key="4">
    <source>
        <dbReference type="ARBA" id="ARBA00022960"/>
    </source>
</evidence>
<evidence type="ECO:0000256" key="6">
    <source>
        <dbReference type="ARBA" id="ARBA00023306"/>
    </source>
</evidence>
<dbReference type="Gene3D" id="6.10.250.660">
    <property type="match status" value="1"/>
</dbReference>
<keyword evidence="4" id="KW-0133">Cell shape</keyword>
<gene>
    <name evidence="7" type="ORF">DFP99_0204</name>
</gene>
<dbReference type="Proteomes" id="UP000254912">
    <property type="component" value="Unassembled WGS sequence"/>
</dbReference>